<accession>A0ABV6SVM5</accession>
<gene>
    <name evidence="3" type="ORF">ACFFFU_07035</name>
</gene>
<comment type="caution">
    <text evidence="3">The sequence shown here is derived from an EMBL/GenBank/DDBJ whole genome shotgun (WGS) entry which is preliminary data.</text>
</comment>
<keyword evidence="4" id="KW-1185">Reference proteome</keyword>
<dbReference type="RefSeq" id="WP_189497939.1">
    <property type="nucleotide sequence ID" value="NZ_BMZT01000008.1"/>
</dbReference>
<evidence type="ECO:0000313" key="4">
    <source>
        <dbReference type="Proteomes" id="UP001589898"/>
    </source>
</evidence>
<dbReference type="PROSITE" id="PS50994">
    <property type="entry name" value="INTEGRASE"/>
    <property type="match status" value="1"/>
</dbReference>
<dbReference type="SUPFAM" id="SSF53098">
    <property type="entry name" value="Ribonuclease H-like"/>
    <property type="match status" value="1"/>
</dbReference>
<feature type="region of interest" description="Disordered" evidence="1">
    <location>
        <begin position="769"/>
        <end position="816"/>
    </location>
</feature>
<organism evidence="3 4">
    <name type="scientific">Luteimonas padinae</name>
    <dbReference type="NCBI Taxonomy" id="1714359"/>
    <lineage>
        <taxon>Bacteria</taxon>
        <taxon>Pseudomonadati</taxon>
        <taxon>Pseudomonadota</taxon>
        <taxon>Gammaproteobacteria</taxon>
        <taxon>Lysobacterales</taxon>
        <taxon>Lysobacteraceae</taxon>
        <taxon>Luteimonas</taxon>
    </lineage>
</organism>
<evidence type="ECO:0000259" key="2">
    <source>
        <dbReference type="PROSITE" id="PS50994"/>
    </source>
</evidence>
<dbReference type="EMBL" id="JBHLTF010000028">
    <property type="protein sequence ID" value="MFC0717502.1"/>
    <property type="molecule type" value="Genomic_DNA"/>
</dbReference>
<feature type="domain" description="Integrase catalytic" evidence="2">
    <location>
        <begin position="451"/>
        <end position="646"/>
    </location>
</feature>
<protein>
    <recommendedName>
        <fullName evidence="2">Integrase catalytic domain-containing protein</fullName>
    </recommendedName>
</protein>
<sequence>MTGIPPSVDPAVFLEAETEELLTSALRASVYERLGLAQSQRDELEAMIEESPARKVAQAALKNIRAAVWSKKNGAVRIVESHTCELAFLYKLELDPDVIGYYTQVCCSGIVRERNGKPHVGAATLDFLVFRTNSIELVECKYQDWLNEECENTKSDYKRSDLGWTHAPYSERAEALGVRLNIWAQRTPMGMYLQNLEACYALLGETITREELALSKRVSRLLKHYPYSIETLNAVYPNFNERTVLWMLANRHAFGLMRSSTPIERDRFFLFKNESHALAADAACYSTLRDEFDQPQITDPVLTASATDLAHAERRLNRLEEIAKRPELATVRMAQLAKAVAEKVAGGMSPLAACLTQYHNCGSSTPSPLTSKQRQGIRYVISDIWNKGKRNSITELRRDLKDWCDAEGERTPCATTLANYVAREDPRVRALSRGGFRSYHAVRPRAGSDKRSLPPLGYGYLLIIDSSGFDARCAPNILTQFPAEKPRFYLGIDGATGDGMAHSFIFGAARTDGMAILLREYVQRHGFLPRAIQVDRGPENTSDWLKRFCRVKGITLRHTPTGGSQFNGAAENAIKQVNTQIAHRIAGSSEPDMAGRKVDGRFKSRKTARHTFEWIHTEFLAYVYGDIPKTPDAEGVTPEEKREEVLATVGCFGTTCEFDDAFLVHTSITFDKKANASERSGVRTGSGYFTSDAMQRALRDDPVEEVRSDCVNPSVLWVKVGQRWWKAFHRTSQALAVRSPVSRLFELLFKPYARKKWREEREDVAYARHTRQKNALEAAAATSHLGPDSTSSPESQPEPVRTGRRKAVDFSSAPKY</sequence>
<name>A0ABV6SVM5_9GAMM</name>
<dbReference type="InterPro" id="IPR001584">
    <property type="entry name" value="Integrase_cat-core"/>
</dbReference>
<proteinExistence type="predicted"/>
<evidence type="ECO:0000256" key="1">
    <source>
        <dbReference type="SAM" id="MobiDB-lite"/>
    </source>
</evidence>
<dbReference type="Gene3D" id="3.30.420.10">
    <property type="entry name" value="Ribonuclease H-like superfamily/Ribonuclease H"/>
    <property type="match status" value="1"/>
</dbReference>
<reference evidence="3 4" key="1">
    <citation type="submission" date="2024-09" db="EMBL/GenBank/DDBJ databases">
        <authorList>
            <person name="Sun Q."/>
            <person name="Mori K."/>
        </authorList>
    </citation>
    <scope>NUCLEOTIDE SEQUENCE [LARGE SCALE GENOMIC DNA]</scope>
    <source>
        <strain evidence="3 4">KCTC 52403</strain>
    </source>
</reference>
<dbReference type="Proteomes" id="UP001589898">
    <property type="component" value="Unassembled WGS sequence"/>
</dbReference>
<dbReference type="InterPro" id="IPR036397">
    <property type="entry name" value="RNaseH_sf"/>
</dbReference>
<evidence type="ECO:0000313" key="3">
    <source>
        <dbReference type="EMBL" id="MFC0717502.1"/>
    </source>
</evidence>
<dbReference type="InterPro" id="IPR012337">
    <property type="entry name" value="RNaseH-like_sf"/>
</dbReference>